<dbReference type="Pfam" id="PF07690">
    <property type="entry name" value="MFS_1"/>
    <property type="match status" value="1"/>
</dbReference>
<dbReference type="GO" id="GO:0005886">
    <property type="term" value="C:plasma membrane"/>
    <property type="evidence" value="ECO:0007669"/>
    <property type="project" value="UniProtKB-SubCell"/>
</dbReference>
<evidence type="ECO:0000313" key="8">
    <source>
        <dbReference type="Proteomes" id="UP000290365"/>
    </source>
</evidence>
<feature type="domain" description="Major facilitator superfamily (MFS) profile" evidence="6">
    <location>
        <begin position="16"/>
        <end position="397"/>
    </location>
</feature>
<feature type="transmembrane region" description="Helical" evidence="5">
    <location>
        <begin position="312"/>
        <end position="332"/>
    </location>
</feature>
<dbReference type="PROSITE" id="PS50850">
    <property type="entry name" value="MFS"/>
    <property type="match status" value="1"/>
</dbReference>
<sequence length="415" mass="44061">MQKQASVSVTTTIFSILFAVSFAHLLNDSIQSVIPAMFPLLKQSLQLNFAQVGLIAFALNITASLLQPLVGIFMDLRPKPFLLPIGMCSTLVGMVILAYAPSFLVVLLAVVFVGIGSSVLHPESSRVAFLASGGKRGLAQSLFQIGGNIGQALGPVLTAFIFVPLGQGGAVWFAGVAMLAIIVLFYVARWYSLRSSPAHRAAHAVFEPAGNQLSRRTIVGALAILIALIFSKYVYISSITSYYAFYAIKQFGFSVQQAQLYLFIFLVASVVGTFAGGPPADRFGRRNIIWISILGTAPFAILLPYANQFWSMVLLALAGLILSSAFSIIVVYAQELLPGKVGMVSGLFFGLAFGLGGLGSAVLGYLADLSSLNAVIQGCSYLPLIGLITILLPPDRKLHGQNVSVATTETSASQV</sequence>
<feature type="transmembrane region" description="Helical" evidence="5">
    <location>
        <begin position="103"/>
        <end position="121"/>
    </location>
</feature>
<feature type="transmembrane region" description="Helical" evidence="5">
    <location>
        <begin position="372"/>
        <end position="392"/>
    </location>
</feature>
<evidence type="ECO:0000256" key="4">
    <source>
        <dbReference type="ARBA" id="ARBA00023136"/>
    </source>
</evidence>
<keyword evidence="3 5" id="KW-1133">Transmembrane helix</keyword>
<dbReference type="PROSITE" id="PS00216">
    <property type="entry name" value="SUGAR_TRANSPORT_1"/>
    <property type="match status" value="1"/>
</dbReference>
<evidence type="ECO:0000256" key="5">
    <source>
        <dbReference type="SAM" id="Phobius"/>
    </source>
</evidence>
<dbReference type="Proteomes" id="UP000290365">
    <property type="component" value="Chromosome"/>
</dbReference>
<reference evidence="7 8" key="1">
    <citation type="submission" date="2019-01" db="EMBL/GenBank/DDBJ databases">
        <title>Ktedonosporobacter rubrisoli SCAWS-G2.</title>
        <authorList>
            <person name="Huang Y."/>
            <person name="Yan B."/>
        </authorList>
    </citation>
    <scope>NUCLEOTIDE SEQUENCE [LARGE SCALE GENOMIC DNA]</scope>
    <source>
        <strain evidence="7 8">SCAWS-G2</strain>
    </source>
</reference>
<evidence type="ECO:0000256" key="2">
    <source>
        <dbReference type="ARBA" id="ARBA00022692"/>
    </source>
</evidence>
<comment type="subcellular location">
    <subcellularLocation>
        <location evidence="1">Cell membrane</location>
        <topology evidence="1">Multi-pass membrane protein</topology>
    </subcellularLocation>
</comment>
<dbReference type="AlphaFoldDB" id="A0A4P6K0S3"/>
<evidence type="ECO:0000256" key="1">
    <source>
        <dbReference type="ARBA" id="ARBA00004651"/>
    </source>
</evidence>
<proteinExistence type="predicted"/>
<keyword evidence="2 5" id="KW-0812">Transmembrane</keyword>
<dbReference type="InterPro" id="IPR036259">
    <property type="entry name" value="MFS_trans_sf"/>
</dbReference>
<dbReference type="GO" id="GO:0022857">
    <property type="term" value="F:transmembrane transporter activity"/>
    <property type="evidence" value="ECO:0007669"/>
    <property type="project" value="InterPro"/>
</dbReference>
<evidence type="ECO:0000256" key="3">
    <source>
        <dbReference type="ARBA" id="ARBA00022989"/>
    </source>
</evidence>
<dbReference type="Gene3D" id="1.20.1250.20">
    <property type="entry name" value="MFS general substrate transporter like domains"/>
    <property type="match status" value="2"/>
</dbReference>
<protein>
    <submittedName>
        <fullName evidence="7">MFS transporter</fullName>
    </submittedName>
</protein>
<feature type="transmembrane region" description="Helical" evidence="5">
    <location>
        <begin position="218"/>
        <end position="246"/>
    </location>
</feature>
<dbReference type="SUPFAM" id="SSF103473">
    <property type="entry name" value="MFS general substrate transporter"/>
    <property type="match status" value="1"/>
</dbReference>
<gene>
    <name evidence="7" type="ORF">EPA93_37750</name>
</gene>
<feature type="transmembrane region" description="Helical" evidence="5">
    <location>
        <begin position="142"/>
        <end position="163"/>
    </location>
</feature>
<feature type="transmembrane region" description="Helical" evidence="5">
    <location>
        <begin position="169"/>
        <end position="188"/>
    </location>
</feature>
<keyword evidence="8" id="KW-1185">Reference proteome</keyword>
<dbReference type="EMBL" id="CP035758">
    <property type="protein sequence ID" value="QBD81413.1"/>
    <property type="molecule type" value="Genomic_DNA"/>
</dbReference>
<dbReference type="KEGG" id="kbs:EPA93_37750"/>
<organism evidence="7 8">
    <name type="scientific">Ktedonosporobacter rubrisoli</name>
    <dbReference type="NCBI Taxonomy" id="2509675"/>
    <lineage>
        <taxon>Bacteria</taxon>
        <taxon>Bacillati</taxon>
        <taxon>Chloroflexota</taxon>
        <taxon>Ktedonobacteria</taxon>
        <taxon>Ktedonobacterales</taxon>
        <taxon>Ktedonosporobacteraceae</taxon>
        <taxon>Ktedonosporobacter</taxon>
    </lineage>
</organism>
<keyword evidence="4 5" id="KW-0472">Membrane</keyword>
<feature type="transmembrane region" description="Helical" evidence="5">
    <location>
        <begin position="258"/>
        <end position="276"/>
    </location>
</feature>
<feature type="transmembrane region" description="Helical" evidence="5">
    <location>
        <begin position="288"/>
        <end position="306"/>
    </location>
</feature>
<dbReference type="PANTHER" id="PTHR43129:SF1">
    <property type="entry name" value="FOSMIDOMYCIN RESISTANCE PROTEIN"/>
    <property type="match status" value="1"/>
</dbReference>
<accession>A0A4P6K0S3</accession>
<dbReference type="OrthoDB" id="9770492at2"/>
<dbReference type="RefSeq" id="WP_129892474.1">
    <property type="nucleotide sequence ID" value="NZ_CP035758.1"/>
</dbReference>
<evidence type="ECO:0000259" key="6">
    <source>
        <dbReference type="PROSITE" id="PS50850"/>
    </source>
</evidence>
<dbReference type="CDD" id="cd17478">
    <property type="entry name" value="MFS_FsR"/>
    <property type="match status" value="1"/>
</dbReference>
<feature type="transmembrane region" description="Helical" evidence="5">
    <location>
        <begin position="47"/>
        <end position="69"/>
    </location>
</feature>
<name>A0A4P6K0S3_KTERU</name>
<dbReference type="InterPro" id="IPR020846">
    <property type="entry name" value="MFS_dom"/>
</dbReference>
<evidence type="ECO:0000313" key="7">
    <source>
        <dbReference type="EMBL" id="QBD81413.1"/>
    </source>
</evidence>
<feature type="transmembrane region" description="Helical" evidence="5">
    <location>
        <begin position="344"/>
        <end position="366"/>
    </location>
</feature>
<dbReference type="InterPro" id="IPR011701">
    <property type="entry name" value="MFS"/>
</dbReference>
<dbReference type="PANTHER" id="PTHR43129">
    <property type="entry name" value="FOSMIDOMYCIN RESISTANCE PROTEIN"/>
    <property type="match status" value="1"/>
</dbReference>
<feature type="transmembrane region" description="Helical" evidence="5">
    <location>
        <begin position="81"/>
        <end position="97"/>
    </location>
</feature>
<dbReference type="InterPro" id="IPR005829">
    <property type="entry name" value="Sugar_transporter_CS"/>
</dbReference>